<comment type="subcellular location">
    <subcellularLocation>
        <location evidence="1">Cytoplasm</location>
    </subcellularLocation>
</comment>
<dbReference type="InterPro" id="IPR029063">
    <property type="entry name" value="SAM-dependent_MTases_sf"/>
</dbReference>
<dbReference type="SUPFAM" id="SSF53335">
    <property type="entry name" value="S-adenosyl-L-methionine-dependent methyltransferases"/>
    <property type="match status" value="1"/>
</dbReference>
<dbReference type="RefSeq" id="WP_346035134.1">
    <property type="nucleotide sequence ID" value="NZ_BAAALY010000002.1"/>
</dbReference>
<accession>A0ABN2B1M0</accession>
<proteinExistence type="inferred from homology"/>
<evidence type="ECO:0000313" key="14">
    <source>
        <dbReference type="Proteomes" id="UP001501791"/>
    </source>
</evidence>
<comment type="similarity">
    <text evidence="2">Belongs to the methyltransferase superfamily. L-isoaspartyl/D-aspartyl protein methyltransferase family.</text>
</comment>
<evidence type="ECO:0000256" key="12">
    <source>
        <dbReference type="SAM" id="MobiDB-lite"/>
    </source>
</evidence>
<dbReference type="PANTHER" id="PTHR11579">
    <property type="entry name" value="PROTEIN-L-ISOASPARTATE O-METHYLTRANSFERASE"/>
    <property type="match status" value="1"/>
</dbReference>
<evidence type="ECO:0000313" key="13">
    <source>
        <dbReference type="EMBL" id="GAA1531414.1"/>
    </source>
</evidence>
<evidence type="ECO:0000256" key="8">
    <source>
        <dbReference type="ARBA" id="ARBA00022691"/>
    </source>
</evidence>
<dbReference type="CDD" id="cd02440">
    <property type="entry name" value="AdoMet_MTases"/>
    <property type="match status" value="1"/>
</dbReference>
<evidence type="ECO:0000256" key="1">
    <source>
        <dbReference type="ARBA" id="ARBA00004496"/>
    </source>
</evidence>
<evidence type="ECO:0000256" key="6">
    <source>
        <dbReference type="ARBA" id="ARBA00022603"/>
    </source>
</evidence>
<dbReference type="Gene3D" id="3.40.50.150">
    <property type="entry name" value="Vaccinia Virus protein VP39"/>
    <property type="match status" value="1"/>
</dbReference>
<evidence type="ECO:0000256" key="11">
    <source>
        <dbReference type="ARBA" id="ARBA00031350"/>
    </source>
</evidence>
<protein>
    <recommendedName>
        <fullName evidence="4">Protein-L-isoaspartate O-methyltransferase</fullName>
        <ecNumber evidence="3">2.1.1.77</ecNumber>
    </recommendedName>
    <alternativeName>
        <fullName evidence="11">L-isoaspartyl protein carboxyl methyltransferase</fullName>
    </alternativeName>
    <alternativeName>
        <fullName evidence="9">Protein L-isoaspartyl methyltransferase</fullName>
    </alternativeName>
    <alternativeName>
        <fullName evidence="10">Protein-beta-aspartate methyltransferase</fullName>
    </alternativeName>
</protein>
<keyword evidence="5" id="KW-0963">Cytoplasm</keyword>
<dbReference type="EC" id="2.1.1.77" evidence="3"/>
<dbReference type="Proteomes" id="UP001501791">
    <property type="component" value="Unassembled WGS sequence"/>
</dbReference>
<keyword evidence="7" id="KW-0808">Transferase</keyword>
<evidence type="ECO:0000256" key="10">
    <source>
        <dbReference type="ARBA" id="ARBA00031323"/>
    </source>
</evidence>
<feature type="region of interest" description="Disordered" evidence="12">
    <location>
        <begin position="33"/>
        <end position="57"/>
    </location>
</feature>
<feature type="compositionally biased region" description="Polar residues" evidence="12">
    <location>
        <begin position="39"/>
        <end position="57"/>
    </location>
</feature>
<dbReference type="InterPro" id="IPR000682">
    <property type="entry name" value="PCMT"/>
</dbReference>
<evidence type="ECO:0000256" key="5">
    <source>
        <dbReference type="ARBA" id="ARBA00022490"/>
    </source>
</evidence>
<gene>
    <name evidence="13" type="ORF">GCM10009691_04060</name>
</gene>
<comment type="caution">
    <text evidence="13">The sequence shown here is derived from an EMBL/GenBank/DDBJ whole genome shotgun (WGS) entry which is preliminary data.</text>
</comment>
<dbReference type="PANTHER" id="PTHR11579:SF0">
    <property type="entry name" value="PROTEIN-L-ISOASPARTATE(D-ASPARTATE) O-METHYLTRANSFERASE"/>
    <property type="match status" value="1"/>
</dbReference>
<keyword evidence="8" id="KW-0949">S-adenosyl-L-methionine</keyword>
<dbReference type="EMBL" id="BAAALY010000002">
    <property type="protein sequence ID" value="GAA1531414.1"/>
    <property type="molecule type" value="Genomic_DNA"/>
</dbReference>
<evidence type="ECO:0000256" key="2">
    <source>
        <dbReference type="ARBA" id="ARBA00005369"/>
    </source>
</evidence>
<keyword evidence="14" id="KW-1185">Reference proteome</keyword>
<evidence type="ECO:0000256" key="7">
    <source>
        <dbReference type="ARBA" id="ARBA00022679"/>
    </source>
</evidence>
<organism evidence="13 14">
    <name type="scientific">Brevibacterium picturae</name>
    <dbReference type="NCBI Taxonomy" id="260553"/>
    <lineage>
        <taxon>Bacteria</taxon>
        <taxon>Bacillati</taxon>
        <taxon>Actinomycetota</taxon>
        <taxon>Actinomycetes</taxon>
        <taxon>Micrococcales</taxon>
        <taxon>Brevibacteriaceae</taxon>
        <taxon>Brevibacterium</taxon>
    </lineage>
</organism>
<evidence type="ECO:0000256" key="4">
    <source>
        <dbReference type="ARBA" id="ARBA00013346"/>
    </source>
</evidence>
<sequence length="212" mass="22462">MATGLEVAVEPKHPQVSVTEAFSQVARELFLPEEERDSASSNVPLQIGDGQTNSQPSTVGDMLRLLGPQPGDRVLDIGSGSGWTTALLGVLVGRNGHVTGVERHQRLIDHARTSLRQSGLDDVDDGVTGDVEFIAATAGVLGRPDAAPFDRILVSAGTGTLPSELIAQLTVGGVMVIPVDGEMLRVERAGPADDEVTVTRHGRYRFVPLIRD</sequence>
<evidence type="ECO:0000256" key="3">
    <source>
        <dbReference type="ARBA" id="ARBA00011890"/>
    </source>
</evidence>
<keyword evidence="6" id="KW-0489">Methyltransferase</keyword>
<name>A0ABN2B1M0_9MICO</name>
<evidence type="ECO:0000256" key="9">
    <source>
        <dbReference type="ARBA" id="ARBA00030757"/>
    </source>
</evidence>
<dbReference type="Pfam" id="PF01135">
    <property type="entry name" value="PCMT"/>
    <property type="match status" value="1"/>
</dbReference>
<reference evidence="13 14" key="1">
    <citation type="journal article" date="2019" name="Int. J. Syst. Evol. Microbiol.">
        <title>The Global Catalogue of Microorganisms (GCM) 10K type strain sequencing project: providing services to taxonomists for standard genome sequencing and annotation.</title>
        <authorList>
            <consortium name="The Broad Institute Genomics Platform"/>
            <consortium name="The Broad Institute Genome Sequencing Center for Infectious Disease"/>
            <person name="Wu L."/>
            <person name="Ma J."/>
        </authorList>
    </citation>
    <scope>NUCLEOTIDE SEQUENCE [LARGE SCALE GENOMIC DNA]</scope>
    <source>
        <strain evidence="13 14">JCM 13319</strain>
    </source>
</reference>